<organism evidence="4 5">
    <name type="scientific">Winogradskya humida</name>
    <dbReference type="NCBI Taxonomy" id="113566"/>
    <lineage>
        <taxon>Bacteria</taxon>
        <taxon>Bacillati</taxon>
        <taxon>Actinomycetota</taxon>
        <taxon>Actinomycetes</taxon>
        <taxon>Micromonosporales</taxon>
        <taxon>Micromonosporaceae</taxon>
        <taxon>Winogradskya</taxon>
    </lineage>
</organism>
<feature type="domain" description="DDE Tnp4" evidence="3">
    <location>
        <begin position="107"/>
        <end position="263"/>
    </location>
</feature>
<evidence type="ECO:0000313" key="4">
    <source>
        <dbReference type="EMBL" id="GIE25333.1"/>
    </source>
</evidence>
<keyword evidence="5" id="KW-1185">Reference proteome</keyword>
<name>A0ABQ4A3C6_9ACTN</name>
<comment type="cofactor">
    <cofactor evidence="1">
        <name>a divalent metal cation</name>
        <dbReference type="ChEBI" id="CHEBI:60240"/>
    </cofactor>
</comment>
<keyword evidence="2" id="KW-0479">Metal-binding</keyword>
<reference evidence="4 5" key="1">
    <citation type="submission" date="2021-01" db="EMBL/GenBank/DDBJ databases">
        <title>Whole genome shotgun sequence of Actinoplanes humidus NBRC 14915.</title>
        <authorList>
            <person name="Komaki H."/>
            <person name="Tamura T."/>
        </authorList>
    </citation>
    <scope>NUCLEOTIDE SEQUENCE [LARGE SCALE GENOMIC DNA]</scope>
    <source>
        <strain evidence="4 5">NBRC 14915</strain>
    </source>
</reference>
<evidence type="ECO:0000256" key="1">
    <source>
        <dbReference type="ARBA" id="ARBA00001968"/>
    </source>
</evidence>
<evidence type="ECO:0000313" key="5">
    <source>
        <dbReference type="Proteomes" id="UP000603200"/>
    </source>
</evidence>
<proteinExistence type="predicted"/>
<accession>A0ABQ4A3C6</accession>
<dbReference type="InterPro" id="IPR027806">
    <property type="entry name" value="HARBI1_dom"/>
</dbReference>
<dbReference type="RefSeq" id="WP_203842285.1">
    <property type="nucleotide sequence ID" value="NZ_BAAATV010000016.1"/>
</dbReference>
<comment type="caution">
    <text evidence="4">The sequence shown here is derived from an EMBL/GenBank/DDBJ whole genome shotgun (WGS) entry which is preliminary data.</text>
</comment>
<evidence type="ECO:0000259" key="3">
    <source>
        <dbReference type="Pfam" id="PF13359"/>
    </source>
</evidence>
<protein>
    <submittedName>
        <fullName evidence="4">Transposase</fullName>
    </submittedName>
</protein>
<gene>
    <name evidence="4" type="ORF">Ahu01nite_084350</name>
</gene>
<dbReference type="Proteomes" id="UP000603200">
    <property type="component" value="Unassembled WGS sequence"/>
</dbReference>
<dbReference type="EMBL" id="BOMN01000118">
    <property type="protein sequence ID" value="GIE25333.1"/>
    <property type="molecule type" value="Genomic_DNA"/>
</dbReference>
<dbReference type="Pfam" id="PF13359">
    <property type="entry name" value="DDE_Tnp_4"/>
    <property type="match status" value="1"/>
</dbReference>
<sequence>MSVPYTAVLPVSEHTVLFVSALLHAERRRLGTGAGTRKLGCYRQAVLVLRWLLDGTRITQLAADNAVSRSTGYAYLHEGLRVIAAQAPGLDSALLAAKIAGYAYVNIDGTLIETDRCRTPGPTPGVDLWWSGKHDNHGGNVQVITAPDGWPLWTLPVRPGREHDTTALRHHSILPALTTWTGDGLRVPGDLGYEVEPITITVAFKIPKNRSCTAVQQQCNRAHNAVRAIGERGNSLLKTTFKALRNTSLSLWSIGRITTAALVILHIEHGRTT</sequence>
<evidence type="ECO:0000256" key="2">
    <source>
        <dbReference type="ARBA" id="ARBA00022723"/>
    </source>
</evidence>